<comment type="caution">
    <text evidence="1">The sequence shown here is derived from an EMBL/GenBank/DDBJ whole genome shotgun (WGS) entry which is preliminary data.</text>
</comment>
<dbReference type="Proteomes" id="UP001207468">
    <property type="component" value="Unassembled WGS sequence"/>
</dbReference>
<proteinExistence type="predicted"/>
<dbReference type="EMBL" id="JAGFNK010000385">
    <property type="protein sequence ID" value="KAI9451244.1"/>
    <property type="molecule type" value="Genomic_DNA"/>
</dbReference>
<protein>
    <submittedName>
        <fullName evidence="1">Uncharacterized protein</fullName>
    </submittedName>
</protein>
<organism evidence="1 2">
    <name type="scientific">Russula earlei</name>
    <dbReference type="NCBI Taxonomy" id="71964"/>
    <lineage>
        <taxon>Eukaryota</taxon>
        <taxon>Fungi</taxon>
        <taxon>Dikarya</taxon>
        <taxon>Basidiomycota</taxon>
        <taxon>Agaricomycotina</taxon>
        <taxon>Agaricomycetes</taxon>
        <taxon>Russulales</taxon>
        <taxon>Russulaceae</taxon>
        <taxon>Russula</taxon>
    </lineage>
</organism>
<keyword evidence="2" id="KW-1185">Reference proteome</keyword>
<accession>A0ACC0TW33</accession>
<reference evidence="1" key="1">
    <citation type="submission" date="2021-03" db="EMBL/GenBank/DDBJ databases">
        <title>Evolutionary priming and transition to the ectomycorrhizal habit in an iconic lineage of mushroom-forming fungi: is preadaptation a requirement?</title>
        <authorList>
            <consortium name="DOE Joint Genome Institute"/>
            <person name="Looney B.P."/>
            <person name="Miyauchi S."/>
            <person name="Morin E."/>
            <person name="Drula E."/>
            <person name="Courty P.E."/>
            <person name="Chicoki N."/>
            <person name="Fauchery L."/>
            <person name="Kohler A."/>
            <person name="Kuo A."/>
            <person name="LaButti K."/>
            <person name="Pangilinan J."/>
            <person name="Lipzen A."/>
            <person name="Riley R."/>
            <person name="Andreopoulos W."/>
            <person name="He G."/>
            <person name="Johnson J."/>
            <person name="Barry K.W."/>
            <person name="Grigoriev I.V."/>
            <person name="Nagy L."/>
            <person name="Hibbett D."/>
            <person name="Henrissat B."/>
            <person name="Matheny P.B."/>
            <person name="Labbe J."/>
            <person name="Martin A.F."/>
        </authorList>
    </citation>
    <scope>NUCLEOTIDE SEQUENCE</scope>
    <source>
        <strain evidence="1">BPL698</strain>
    </source>
</reference>
<sequence>MTMNNKYRRQPHLLSPLSRFYDHNSASVPLAFRPDDSDQCFIGWLRDFENWYKLYVCLRPHTPERYAREILAVFQGFRRGRGALSLIYPPVAHAGVHFVQREMCPPRVYLALLRPGRRIALQGRRTPDATFSIGAPSVSDSCLTERRGTSLSLKGQIENESGHRLVDFDTGFGTPRTGKGMPCSSYPGSESATLLWSGESGGSFTHPITATPFPADSNNGMTRNMTSHSQSALSPPPPANLAKTDASRNRVANQPFLPFPRRGAHTTRLGMARSQRLPQWWRNGKHVCSPQHV</sequence>
<evidence type="ECO:0000313" key="2">
    <source>
        <dbReference type="Proteomes" id="UP001207468"/>
    </source>
</evidence>
<evidence type="ECO:0000313" key="1">
    <source>
        <dbReference type="EMBL" id="KAI9451244.1"/>
    </source>
</evidence>
<gene>
    <name evidence="1" type="ORF">F5148DRAFT_1240057</name>
</gene>
<name>A0ACC0TW33_9AGAM</name>